<organism evidence="2 3">
    <name type="scientific">Aquitalea magnusonii</name>
    <dbReference type="NCBI Taxonomy" id="332411"/>
    <lineage>
        <taxon>Bacteria</taxon>
        <taxon>Pseudomonadati</taxon>
        <taxon>Pseudomonadota</taxon>
        <taxon>Betaproteobacteria</taxon>
        <taxon>Neisseriales</taxon>
        <taxon>Chromobacteriaceae</taxon>
        <taxon>Aquitalea</taxon>
    </lineage>
</organism>
<dbReference type="Pfam" id="PF04341">
    <property type="entry name" value="DUF485"/>
    <property type="match status" value="1"/>
</dbReference>
<accession>A0A318JIB0</accession>
<dbReference type="EMBL" id="QJKC01000004">
    <property type="protein sequence ID" value="PXX49563.1"/>
    <property type="molecule type" value="Genomic_DNA"/>
</dbReference>
<proteinExistence type="predicted"/>
<evidence type="ECO:0000256" key="1">
    <source>
        <dbReference type="SAM" id="Phobius"/>
    </source>
</evidence>
<evidence type="ECO:0000313" key="3">
    <source>
        <dbReference type="Proteomes" id="UP000248395"/>
    </source>
</evidence>
<dbReference type="InterPro" id="IPR007436">
    <property type="entry name" value="DUF485"/>
</dbReference>
<comment type="caution">
    <text evidence="2">The sequence shown here is derived from an EMBL/GenBank/DDBJ whole genome shotgun (WGS) entry which is preliminary data.</text>
</comment>
<evidence type="ECO:0000313" key="2">
    <source>
        <dbReference type="EMBL" id="PXX49563.1"/>
    </source>
</evidence>
<dbReference type="AlphaFoldDB" id="A0A318JIB0"/>
<keyword evidence="1" id="KW-0472">Membrane</keyword>
<reference evidence="2 3" key="1">
    <citation type="submission" date="2018-05" db="EMBL/GenBank/DDBJ databases">
        <title>Genomic Encyclopedia of Type Strains, Phase IV (KMG-IV): sequencing the most valuable type-strain genomes for metagenomic binning, comparative biology and taxonomic classification.</title>
        <authorList>
            <person name="Goeker M."/>
        </authorList>
    </citation>
    <scope>NUCLEOTIDE SEQUENCE [LARGE SCALE GENOMIC DNA]</scope>
    <source>
        <strain evidence="2 3">DSM 25134</strain>
    </source>
</reference>
<protein>
    <submittedName>
        <fullName evidence="2">Uncharacterized protein DUF485</fullName>
    </submittedName>
</protein>
<gene>
    <name evidence="2" type="ORF">DFR38_104207</name>
</gene>
<dbReference type="PROSITE" id="PS51257">
    <property type="entry name" value="PROKAR_LIPOPROTEIN"/>
    <property type="match status" value="1"/>
</dbReference>
<dbReference type="RefSeq" id="WP_059286067.1">
    <property type="nucleotide sequence ID" value="NZ_LNQU01000055.1"/>
</dbReference>
<keyword evidence="3" id="KW-1185">Reference proteome</keyword>
<keyword evidence="1" id="KW-0812">Transmembrane</keyword>
<name>A0A318JIB0_9NEIS</name>
<dbReference type="Proteomes" id="UP000248395">
    <property type="component" value="Unassembled WGS sequence"/>
</dbReference>
<keyword evidence="1" id="KW-1133">Transmembrane helix</keyword>
<sequence length="71" mass="7766">MKFRPASTTVLAWLVLLACLGYFGLIAAAPALLQGDIGGWPRAILLALLLFLLFFAVTLWHIRASDRKPDA</sequence>
<feature type="transmembrane region" description="Helical" evidence="1">
    <location>
        <begin position="44"/>
        <end position="62"/>
    </location>
</feature>